<dbReference type="eggNOG" id="COG1396">
    <property type="taxonomic scope" value="Bacteria"/>
</dbReference>
<evidence type="ECO:0000256" key="3">
    <source>
        <dbReference type="ARBA" id="ARBA00023082"/>
    </source>
</evidence>
<keyword evidence="2" id="KW-0805">Transcription regulation</keyword>
<evidence type="ECO:0000256" key="1">
    <source>
        <dbReference type="ARBA" id="ARBA00010641"/>
    </source>
</evidence>
<dbReference type="InterPro" id="IPR010982">
    <property type="entry name" value="Lambda_DNA-bd_dom_sf"/>
</dbReference>
<dbReference type="InterPro" id="IPR013325">
    <property type="entry name" value="RNA_pol_sigma_r2"/>
</dbReference>
<dbReference type="SUPFAM" id="SSF47413">
    <property type="entry name" value="lambda repressor-like DNA-binding domains"/>
    <property type="match status" value="1"/>
</dbReference>
<dbReference type="InterPro" id="IPR013249">
    <property type="entry name" value="RNA_pol_sigma70_r4_t2"/>
</dbReference>
<sequence length="256" mass="29073">MSEEWLAGYLQISEEQLCDLEEGRARITFEIQLELCRLLDVADRYFYMGFGKSAPPPPPEKKSWLRDVDLWFRDNVSPFENLFLKVARQMLGPSGSARDLVHDAYTQLMIDDRWRTVENPRAYLKIAVKNLAKNRLHRERIVPMLQLDLGSMPDLADIGPDAANSLVARDRLRRVLAALEKLPPQARKIMIMRKIDDLSAREIAGRLRLSLKTVEGHLARGMVLLNQHLEADENRYQLVGGAQAVPIKSSGSSAVD</sequence>
<evidence type="ECO:0000256" key="4">
    <source>
        <dbReference type="ARBA" id="ARBA00023163"/>
    </source>
</evidence>
<dbReference type="CDD" id="cd06171">
    <property type="entry name" value="Sigma70_r4"/>
    <property type="match status" value="1"/>
</dbReference>
<dbReference type="NCBIfam" id="TIGR02937">
    <property type="entry name" value="sigma70-ECF"/>
    <property type="match status" value="1"/>
</dbReference>
<dbReference type="eggNOG" id="COG1595">
    <property type="taxonomic scope" value="Bacteria"/>
</dbReference>
<proteinExistence type="inferred from homology"/>
<dbReference type="Pfam" id="PF04542">
    <property type="entry name" value="Sigma70_r2"/>
    <property type="match status" value="1"/>
</dbReference>
<accession>V4PEL5</accession>
<gene>
    <name evidence="7" type="ORF">ABENE_20120</name>
</gene>
<evidence type="ECO:0000256" key="2">
    <source>
        <dbReference type="ARBA" id="ARBA00023015"/>
    </source>
</evidence>
<comment type="similarity">
    <text evidence="1">Belongs to the sigma-70 factor family. ECF subfamily.</text>
</comment>
<keyword evidence="3" id="KW-0731">Sigma factor</keyword>
<evidence type="ECO:0008006" key="9">
    <source>
        <dbReference type="Google" id="ProtNLM"/>
    </source>
</evidence>
<keyword evidence="4" id="KW-0804">Transcription</keyword>
<evidence type="ECO:0000259" key="6">
    <source>
        <dbReference type="Pfam" id="PF08281"/>
    </source>
</evidence>
<dbReference type="SUPFAM" id="SSF88946">
    <property type="entry name" value="Sigma2 domain of RNA polymerase sigma factors"/>
    <property type="match status" value="1"/>
</dbReference>
<dbReference type="EMBL" id="AWGB01000068">
    <property type="protein sequence ID" value="ESQ83780.1"/>
    <property type="molecule type" value="Genomic_DNA"/>
</dbReference>
<dbReference type="GO" id="GO:0016987">
    <property type="term" value="F:sigma factor activity"/>
    <property type="evidence" value="ECO:0007669"/>
    <property type="project" value="UniProtKB-KW"/>
</dbReference>
<evidence type="ECO:0000313" key="7">
    <source>
        <dbReference type="EMBL" id="ESQ83780.1"/>
    </source>
</evidence>
<evidence type="ECO:0000313" key="8">
    <source>
        <dbReference type="Proteomes" id="UP000017837"/>
    </source>
</evidence>
<feature type="domain" description="RNA polymerase sigma-70 region 2" evidence="5">
    <location>
        <begin position="80"/>
        <end position="140"/>
    </location>
</feature>
<dbReference type="InterPro" id="IPR039425">
    <property type="entry name" value="RNA_pol_sigma-70-like"/>
</dbReference>
<dbReference type="STRING" id="1121022.GCA_000376105_03998"/>
<organism evidence="7 8">
    <name type="scientific">Asticcacaulis benevestitus DSM 16100 = ATCC BAA-896</name>
    <dbReference type="NCBI Taxonomy" id="1121022"/>
    <lineage>
        <taxon>Bacteria</taxon>
        <taxon>Pseudomonadati</taxon>
        <taxon>Pseudomonadota</taxon>
        <taxon>Alphaproteobacteria</taxon>
        <taxon>Caulobacterales</taxon>
        <taxon>Caulobacteraceae</taxon>
        <taxon>Asticcacaulis</taxon>
    </lineage>
</organism>
<dbReference type="Gene3D" id="1.10.1740.10">
    <property type="match status" value="1"/>
</dbReference>
<dbReference type="GO" id="GO:0006352">
    <property type="term" value="P:DNA-templated transcription initiation"/>
    <property type="evidence" value="ECO:0007669"/>
    <property type="project" value="InterPro"/>
</dbReference>
<protein>
    <recommendedName>
        <fullName evidence="9">RNA polymerase sigma factor 70 region 4 type 2 domain-containing protein</fullName>
    </recommendedName>
</protein>
<dbReference type="PANTHER" id="PTHR43133:SF63">
    <property type="entry name" value="RNA POLYMERASE SIGMA FACTOR FECI-RELATED"/>
    <property type="match status" value="1"/>
</dbReference>
<dbReference type="InterPro" id="IPR036388">
    <property type="entry name" value="WH-like_DNA-bd_sf"/>
</dbReference>
<feature type="domain" description="RNA polymerase sigma factor 70 region 4 type 2" evidence="6">
    <location>
        <begin position="173"/>
        <end position="223"/>
    </location>
</feature>
<dbReference type="InterPro" id="IPR007627">
    <property type="entry name" value="RNA_pol_sigma70_r2"/>
</dbReference>
<reference evidence="7 8" key="1">
    <citation type="journal article" date="2014" name="Nature">
        <title>Sequential evolution of bacterial morphology by co-option of a developmental regulator.</title>
        <authorList>
            <person name="Jiang C."/>
            <person name="Brown P.J."/>
            <person name="Ducret A."/>
            <person name="Brun Y.V."/>
        </authorList>
    </citation>
    <scope>NUCLEOTIDE SEQUENCE [LARGE SCALE GENOMIC DNA]</scope>
    <source>
        <strain evidence="7 8">DSM 16100</strain>
    </source>
</reference>
<dbReference type="AlphaFoldDB" id="V4PEL5"/>
<dbReference type="Gene3D" id="1.10.10.10">
    <property type="entry name" value="Winged helix-like DNA-binding domain superfamily/Winged helix DNA-binding domain"/>
    <property type="match status" value="1"/>
</dbReference>
<dbReference type="GO" id="GO:0003677">
    <property type="term" value="F:DNA binding"/>
    <property type="evidence" value="ECO:0007669"/>
    <property type="project" value="InterPro"/>
</dbReference>
<dbReference type="InterPro" id="IPR014284">
    <property type="entry name" value="RNA_pol_sigma-70_dom"/>
</dbReference>
<dbReference type="SUPFAM" id="SSF88659">
    <property type="entry name" value="Sigma3 and sigma4 domains of RNA polymerase sigma factors"/>
    <property type="match status" value="1"/>
</dbReference>
<dbReference type="Proteomes" id="UP000017837">
    <property type="component" value="Unassembled WGS sequence"/>
</dbReference>
<dbReference type="PATRIC" id="fig|1121022.4.peg.4122"/>
<dbReference type="InterPro" id="IPR013324">
    <property type="entry name" value="RNA_pol_sigma_r3/r4-like"/>
</dbReference>
<dbReference type="PANTHER" id="PTHR43133">
    <property type="entry name" value="RNA POLYMERASE ECF-TYPE SIGMA FACTO"/>
    <property type="match status" value="1"/>
</dbReference>
<dbReference type="Pfam" id="PF08281">
    <property type="entry name" value="Sigma70_r4_2"/>
    <property type="match status" value="1"/>
</dbReference>
<evidence type="ECO:0000259" key="5">
    <source>
        <dbReference type="Pfam" id="PF04542"/>
    </source>
</evidence>
<comment type="caution">
    <text evidence="7">The sequence shown here is derived from an EMBL/GenBank/DDBJ whole genome shotgun (WGS) entry which is preliminary data.</text>
</comment>
<name>V4PEL5_9CAUL</name>
<keyword evidence="8" id="KW-1185">Reference proteome</keyword>